<proteinExistence type="predicted"/>
<dbReference type="AlphaFoldDB" id="A0A2I2F3H3"/>
<evidence type="ECO:0000256" key="1">
    <source>
        <dbReference type="SAM" id="Phobius"/>
    </source>
</evidence>
<evidence type="ECO:0000313" key="2">
    <source>
        <dbReference type="EMBL" id="PLB35190.1"/>
    </source>
</evidence>
<gene>
    <name evidence="2" type="ORF">BDW47DRAFT_110875</name>
</gene>
<organism evidence="2 3">
    <name type="scientific">Aspergillus candidus</name>
    <dbReference type="NCBI Taxonomy" id="41067"/>
    <lineage>
        <taxon>Eukaryota</taxon>
        <taxon>Fungi</taxon>
        <taxon>Dikarya</taxon>
        <taxon>Ascomycota</taxon>
        <taxon>Pezizomycotina</taxon>
        <taxon>Eurotiomycetes</taxon>
        <taxon>Eurotiomycetidae</taxon>
        <taxon>Eurotiales</taxon>
        <taxon>Aspergillaceae</taxon>
        <taxon>Aspergillus</taxon>
        <taxon>Aspergillus subgen. Circumdati</taxon>
    </lineage>
</organism>
<reference evidence="2 3" key="1">
    <citation type="submission" date="2017-12" db="EMBL/GenBank/DDBJ databases">
        <authorList>
            <consortium name="DOE Joint Genome Institute"/>
            <person name="Haridas S."/>
            <person name="Kjaerbolling I."/>
            <person name="Vesth T.C."/>
            <person name="Frisvad J.C."/>
            <person name="Nybo J.L."/>
            <person name="Theobald S."/>
            <person name="Kuo A."/>
            <person name="Bowyer P."/>
            <person name="Matsuda Y."/>
            <person name="Mondo S."/>
            <person name="Lyhne E.K."/>
            <person name="Kogle M.E."/>
            <person name="Clum A."/>
            <person name="Lipzen A."/>
            <person name="Salamov A."/>
            <person name="Ngan C.Y."/>
            <person name="Daum C."/>
            <person name="Chiniquy J."/>
            <person name="Barry K."/>
            <person name="LaButti K."/>
            <person name="Simmons B.A."/>
            <person name="Magnuson J.K."/>
            <person name="Mortensen U.H."/>
            <person name="Larsen T.O."/>
            <person name="Grigoriev I.V."/>
            <person name="Baker S.E."/>
            <person name="Andersen M.R."/>
            <person name="Nordberg H.P."/>
            <person name="Cantor M.N."/>
            <person name="Hua S.X."/>
        </authorList>
    </citation>
    <scope>NUCLEOTIDE SEQUENCE [LARGE SCALE GENOMIC DNA]</scope>
    <source>
        <strain evidence="2 3">CBS 102.13</strain>
    </source>
</reference>
<sequence>LGLHIFELLASFYSLVGSVTTLGRLLNPRTYLRVSRGNVPAGGRFHLVGLGYRLEA</sequence>
<feature type="transmembrane region" description="Helical" evidence="1">
    <location>
        <begin position="6"/>
        <end position="26"/>
    </location>
</feature>
<dbReference type="Proteomes" id="UP000234585">
    <property type="component" value="Unassembled WGS sequence"/>
</dbReference>
<keyword evidence="1" id="KW-0812">Transmembrane</keyword>
<keyword evidence="3" id="KW-1185">Reference proteome</keyword>
<keyword evidence="1" id="KW-1133">Transmembrane helix</keyword>
<protein>
    <submittedName>
        <fullName evidence="2">Uncharacterized protein</fullName>
    </submittedName>
</protein>
<evidence type="ECO:0000313" key="3">
    <source>
        <dbReference type="Proteomes" id="UP000234585"/>
    </source>
</evidence>
<keyword evidence="1" id="KW-0472">Membrane</keyword>
<dbReference type="EMBL" id="KZ559166">
    <property type="protein sequence ID" value="PLB35190.1"/>
    <property type="molecule type" value="Genomic_DNA"/>
</dbReference>
<dbReference type="RefSeq" id="XP_024669202.1">
    <property type="nucleotide sequence ID" value="XM_024813819.1"/>
</dbReference>
<name>A0A2I2F3H3_ASPCN</name>
<accession>A0A2I2F3H3</accession>
<dbReference type="GeneID" id="36520979"/>
<feature type="non-terminal residue" evidence="2">
    <location>
        <position position="1"/>
    </location>
</feature>